<evidence type="ECO:0000313" key="3">
    <source>
        <dbReference type="Proteomes" id="UP001165136"/>
    </source>
</evidence>
<sequence length="245" mass="25141">MKVTTRAARNLVGAGLVGGLVWSVVVEAAMPSWFDPGDSCPGVTTVEQHYFPPGAKCVYEGGRSVDYVPWAKTVILTVVIVLLAVMTMTGLVVLGWRLLRRGQTDLGEPKPKRPALHVLGAAMLGVATVAIVRAVIIIALLMGGPPGGATAFVIVALGAIGSASALDRAVGPGRGGSAGSRRRGTVLVVTAAAAMVSLVVATWSEYAQHNTLLGPGWAIAVSGGVFAVLAAAQWIPTGRRSVRTT</sequence>
<dbReference type="EMBL" id="BSTI01000001">
    <property type="protein sequence ID" value="GLY63842.1"/>
    <property type="molecule type" value="Genomic_DNA"/>
</dbReference>
<feature type="transmembrane region" description="Helical" evidence="1">
    <location>
        <begin position="74"/>
        <end position="96"/>
    </location>
</feature>
<accession>A0A9W6QXG4</accession>
<dbReference type="Proteomes" id="UP001165136">
    <property type="component" value="Unassembled WGS sequence"/>
</dbReference>
<protein>
    <submittedName>
        <fullName evidence="2">Uncharacterized protein</fullName>
    </submittedName>
</protein>
<keyword evidence="1" id="KW-0472">Membrane</keyword>
<reference evidence="2" key="1">
    <citation type="submission" date="2023-03" db="EMBL/GenBank/DDBJ databases">
        <title>Amycolatopsis taiwanensis NBRC 103393.</title>
        <authorList>
            <person name="Ichikawa N."/>
            <person name="Sato H."/>
            <person name="Tonouchi N."/>
        </authorList>
    </citation>
    <scope>NUCLEOTIDE SEQUENCE</scope>
    <source>
        <strain evidence="2">NBRC 103393</strain>
    </source>
</reference>
<feature type="transmembrane region" description="Helical" evidence="1">
    <location>
        <begin position="216"/>
        <end position="235"/>
    </location>
</feature>
<organism evidence="2 3">
    <name type="scientific">Amycolatopsis taiwanensis</name>
    <dbReference type="NCBI Taxonomy" id="342230"/>
    <lineage>
        <taxon>Bacteria</taxon>
        <taxon>Bacillati</taxon>
        <taxon>Actinomycetota</taxon>
        <taxon>Actinomycetes</taxon>
        <taxon>Pseudonocardiales</taxon>
        <taxon>Pseudonocardiaceae</taxon>
        <taxon>Amycolatopsis</taxon>
    </lineage>
</organism>
<evidence type="ECO:0000256" key="1">
    <source>
        <dbReference type="SAM" id="Phobius"/>
    </source>
</evidence>
<gene>
    <name evidence="2" type="ORF">Atai01_04610</name>
</gene>
<feature type="transmembrane region" description="Helical" evidence="1">
    <location>
        <begin position="186"/>
        <end position="204"/>
    </location>
</feature>
<keyword evidence="1" id="KW-0812">Transmembrane</keyword>
<keyword evidence="3" id="KW-1185">Reference proteome</keyword>
<proteinExistence type="predicted"/>
<keyword evidence="1" id="KW-1133">Transmembrane helix</keyword>
<feature type="transmembrane region" description="Helical" evidence="1">
    <location>
        <begin position="116"/>
        <end position="142"/>
    </location>
</feature>
<evidence type="ECO:0000313" key="2">
    <source>
        <dbReference type="EMBL" id="GLY63842.1"/>
    </source>
</evidence>
<dbReference type="AlphaFoldDB" id="A0A9W6QXG4"/>
<dbReference type="RefSeq" id="WP_285485681.1">
    <property type="nucleotide sequence ID" value="NZ_BSTI01000001.1"/>
</dbReference>
<comment type="caution">
    <text evidence="2">The sequence shown here is derived from an EMBL/GenBank/DDBJ whole genome shotgun (WGS) entry which is preliminary data.</text>
</comment>
<feature type="transmembrane region" description="Helical" evidence="1">
    <location>
        <begin position="148"/>
        <end position="166"/>
    </location>
</feature>
<name>A0A9W6QXG4_9PSEU</name>